<evidence type="ECO:0008006" key="3">
    <source>
        <dbReference type="Google" id="ProtNLM"/>
    </source>
</evidence>
<dbReference type="RefSeq" id="WP_111618702.1">
    <property type="nucleotide sequence ID" value="NZ_QLLI01000001.1"/>
</dbReference>
<keyword evidence="2" id="KW-1185">Reference proteome</keyword>
<organism evidence="1 2">
    <name type="scientific">Paenibacillus pabuli</name>
    <dbReference type="NCBI Taxonomy" id="1472"/>
    <lineage>
        <taxon>Bacteria</taxon>
        <taxon>Bacillati</taxon>
        <taxon>Bacillota</taxon>
        <taxon>Bacilli</taxon>
        <taxon>Bacillales</taxon>
        <taxon>Paenibacillaceae</taxon>
        <taxon>Paenibacillus</taxon>
    </lineage>
</organism>
<sequence length="91" mass="10704">MLGKMLTAAKELTTSTSVTDFFKKLEQQNKEISLAYEQIPSYFREKWAREKVHRDLQKSLEFFESVENSLEHMNIIRKMFLGNKNTEDGAK</sequence>
<gene>
    <name evidence="1" type="ORF">DET54_101426</name>
</gene>
<dbReference type="Proteomes" id="UP000248827">
    <property type="component" value="Unassembled WGS sequence"/>
</dbReference>
<evidence type="ECO:0000313" key="2">
    <source>
        <dbReference type="Proteomes" id="UP000248827"/>
    </source>
</evidence>
<comment type="caution">
    <text evidence="1">The sequence shown here is derived from an EMBL/GenBank/DDBJ whole genome shotgun (WGS) entry which is preliminary data.</text>
</comment>
<protein>
    <recommendedName>
        <fullName evidence="3">WXG100 family type VII secretion target</fullName>
    </recommendedName>
</protein>
<accession>A0ABX9BSP4</accession>
<reference evidence="1 2" key="1">
    <citation type="submission" date="2018-06" db="EMBL/GenBank/DDBJ databases">
        <title>Freshwater and sediment microbial communities from various areas in North America, analyzing microbe dynamics in response to fracking.</title>
        <authorList>
            <person name="Lamendella R."/>
        </authorList>
    </citation>
    <scope>NUCLEOTIDE SEQUENCE [LARGE SCALE GENOMIC DNA]</scope>
    <source>
        <strain evidence="1 2">NG-13</strain>
    </source>
</reference>
<name>A0ABX9BSP4_9BACL</name>
<evidence type="ECO:0000313" key="1">
    <source>
        <dbReference type="EMBL" id="RAJ03231.1"/>
    </source>
</evidence>
<proteinExistence type="predicted"/>
<dbReference type="EMBL" id="QLLI01000001">
    <property type="protein sequence ID" value="RAJ03231.1"/>
    <property type="molecule type" value="Genomic_DNA"/>
</dbReference>